<dbReference type="EMBL" id="MCFA01000008">
    <property type="protein sequence ID" value="ORY18179.1"/>
    <property type="molecule type" value="Genomic_DNA"/>
</dbReference>
<feature type="domain" description="Ketosynthase family 3 (KS3)" evidence="8">
    <location>
        <begin position="1"/>
        <end position="422"/>
    </location>
</feature>
<dbReference type="GO" id="GO:0016491">
    <property type="term" value="F:oxidoreductase activity"/>
    <property type="evidence" value="ECO:0007669"/>
    <property type="project" value="InterPro"/>
</dbReference>
<dbReference type="Gene3D" id="3.90.180.10">
    <property type="entry name" value="Medium-chain alcohol dehydrogenases, catalytic domain"/>
    <property type="match status" value="1"/>
</dbReference>
<dbReference type="Gene3D" id="1.10.1200.10">
    <property type="entry name" value="ACP-like"/>
    <property type="match status" value="1"/>
</dbReference>
<dbReference type="SUPFAM" id="SSF50129">
    <property type="entry name" value="GroES-like"/>
    <property type="match status" value="1"/>
</dbReference>
<dbReference type="InterPro" id="IPR042104">
    <property type="entry name" value="PKS_dehydratase_sf"/>
</dbReference>
<dbReference type="InterPro" id="IPR009081">
    <property type="entry name" value="PP-bd_ACP"/>
</dbReference>
<feature type="region of interest" description="N-terminal hotdog fold" evidence="5">
    <location>
        <begin position="911"/>
        <end position="1045"/>
    </location>
</feature>
<sequence length="2180" mass="237122">MPIAIIGIAVRAGSASTPDEFFEMLSRGRSSFSPEIPHERFNNASFYHPNAGKPGCINTNGACFISEDITKFDAPFFSITELEATSMDPQQRLLLECTMEALDNAGVQKHATVGKDIGVFMGAGSPEYEFDLFRDSDTMPMFQATGNHLAMQSNKISHFFDWRGPSVTMDTACSSSLTAFHYACQSIRTGESSVALAGGCNLNMIPEFFINYSTLLGNDGKSFSFDARGTGYGRGEGCGIVLLKPLDQAIKDNDCVRAVVVATGVNQDGHTPGITMPNGESQETLVRQIYEKAGLDPALTGYVEAHGTGTRVGDPIEVTALHNVFNEGRTKRNPLYLGSVKSNIGHLESASGILAVIKAAVMLDRGFVLPNYDFKKGNPKIPFDEWGLKVPIRQLPWPRGKKYASINNFGFGGTNAHVVMERPPAKIKDDAPGGAKEEPTKKLFVLSAADKVACQNLTSNLAVYLEQRPEMFQRELMNDVAYTLGQRRSLLPWRVAIPSQKSFDLVEKISKGTINPVKESGNPRIGFVCTGQGAQWWAMGRELYEQYPVFTQIIDKADAILTAQGAPYSLIEELSLEEKTTRVNQAHISQPSCTAIQLALIELLKSWGIVPTAVIGHSSGEIAAAYAAGILTVDSAMKIAYHRGRLVPVLKERYPDLQGSMMAIGCNKEEIVPHIQQLSQREARIACYNSPQSLTISGDTPAIDELAQILEEKQIFNRKLVIETAYHSHHMELIAKDYLDSIHHLPAPDSSEVRFFSSLTGKEASHSELDSTYWVRNLTSPVKFAQALALLVAPTGDHSTGVDMILEIGPHSAMQGPIKQTLKTVGGAAEKIPYATTLARKKDAVDTMLDLASTLFCKGVHLNLANVNFAKTTKTPSLLVDLPRYPWNHSNTYWHESRIAKVHKYRTFPRNDILGTLANYSNELEPTWRNVIRVDDLPWLRHHKIQSLTIFPISGFVSMVIEAAAQQAKLKDIAVEQFELRDLNVHTPLMITDENVELTITLRSPQAADVSVSHMTSTFLIHSYSANKGWTENCTGSVVVKTTELNKVDGQKQLQQKAASLASKISEIERASSTVAQPWIYECLSTLGVSYGPTFQGLTGCRADDTHAVANITVADTAAEMPEHYETKHTIHPSFLEQLVQMYWPVLGAGRTSLDVACLPSSIGRLTVSSKIAEYGSTAGQSLRSYCTTLKPLSTSTPSKVSMFAVADGETIITIDDLTIAPLPAADAESNVEAARALCYKQVWEPILEPITESQDARVDSPQVENSSNGTTLPDTPISIIHGTSSSQFELARMLAAAIESLGNAKVELGGLEEIDGTNKQLLCITELDEFILSTLTASQMLALQTLLQSSMGLLWVTRGAYGQKGDPTGNMVTGFSRAIRSETMYTFATLDLDAEEKLDDSTSIQAILKVLKTVMAATTVENTEMEFQERKGAFWTPRVLNDDTINEYVHMKNFPPDVEDKKFGHNGRALKMAIQTPGMFDSLFFVDDERKSEELPAGDIEIEVKAVALNTKDVQDAIGDATAFGQECSGVVSRVGKDVKSISVGDRVAAIAQAAFATYTRANAEFAFKIGDAQSFEAAANMPLAYCSAQYGLIDLARLEDEESVLVLNGSGPAGQAAIVLAQNIGSTILATVETAEDKDLLMKEFDLSAEQIFYSKDDQLSASILQATENRGVDVVLSTQADAECVQHALKSTARFGRFVRQEDGDASNKIKFDLSNFDGNTSFFSFDIDALAAHKPRVLRRLVKDVSRSLKYGKLRSIQGTNVISIGEASQAFKLVRSAPSSSKIVVVPHADDIVKTTPSKEAVKLFKEDATYILIGGTGGLGRSMARWMVAKGAKTLVLLSRSGSVTGSVKTLVDDVAPLGVNIVVHSCDVSKREAVDAMLAKLTDLPPIKGVIHGSMTLRDTLFEKMNISDWTDVISSKVQGAWNFHNALDGVPLDFFIVYSSSAAAMGGRGQGAYASANAFLDAFAQYRRSLGLPGTSLGPTAVLDSGFLFENIDMMNDVKRNIGKNYIMEAEVLALLESCLDGTADVSCNGHIITGVYLDPLNMPFWAPDAKYKHLRIAAEAEAALLNDGTKTVSWEAAFKAAESLAEAEQVVCDGLVEKISKILGLELEEMDPTRNISNYALDSLTAIDVRNFITREFECTMQVLELLAGGTIQTLAKAVCAKSKVLKFAAA</sequence>
<dbReference type="SUPFAM" id="SSF52151">
    <property type="entry name" value="FabD/lysophospholipase-like"/>
    <property type="match status" value="1"/>
</dbReference>
<dbReference type="Pfam" id="PF08240">
    <property type="entry name" value="ADH_N"/>
    <property type="match status" value="1"/>
</dbReference>
<proteinExistence type="predicted"/>
<comment type="caution">
    <text evidence="5">Lacks conserved residue(s) required for the propagation of feature annotation.</text>
</comment>
<evidence type="ECO:0000259" key="8">
    <source>
        <dbReference type="PROSITE" id="PS52004"/>
    </source>
</evidence>
<dbReference type="InterPro" id="IPR057326">
    <property type="entry name" value="KR_dom"/>
</dbReference>
<dbReference type="Pfam" id="PF02801">
    <property type="entry name" value="Ketoacyl-synt_C"/>
    <property type="match status" value="1"/>
</dbReference>
<dbReference type="InterPro" id="IPR014043">
    <property type="entry name" value="Acyl_transferase_dom"/>
</dbReference>
<dbReference type="InterPro" id="IPR020843">
    <property type="entry name" value="ER"/>
</dbReference>
<dbReference type="InterPro" id="IPR020807">
    <property type="entry name" value="PKS_DH"/>
</dbReference>
<dbReference type="Pfam" id="PF00698">
    <property type="entry name" value="Acyl_transf_1"/>
    <property type="match status" value="1"/>
</dbReference>
<feature type="compositionally biased region" description="Polar residues" evidence="6">
    <location>
        <begin position="1263"/>
        <end position="1274"/>
    </location>
</feature>
<evidence type="ECO:0000259" key="9">
    <source>
        <dbReference type="PROSITE" id="PS52019"/>
    </source>
</evidence>
<dbReference type="InterPro" id="IPR032821">
    <property type="entry name" value="PKS_assoc"/>
</dbReference>
<evidence type="ECO:0000256" key="2">
    <source>
        <dbReference type="ARBA" id="ARBA00022553"/>
    </source>
</evidence>
<evidence type="ECO:0000256" key="6">
    <source>
        <dbReference type="SAM" id="MobiDB-lite"/>
    </source>
</evidence>
<dbReference type="CDD" id="cd05195">
    <property type="entry name" value="enoyl_red"/>
    <property type="match status" value="1"/>
</dbReference>
<dbReference type="InterPro" id="IPR016036">
    <property type="entry name" value="Malonyl_transacylase_ACP-bd"/>
</dbReference>
<dbReference type="PANTHER" id="PTHR43775:SF13">
    <property type="entry name" value="POLYKETIDE SYNTHASE 1"/>
    <property type="match status" value="1"/>
</dbReference>
<organism evidence="10 11">
    <name type="scientific">Clohesyomyces aquaticus</name>
    <dbReference type="NCBI Taxonomy" id="1231657"/>
    <lineage>
        <taxon>Eukaryota</taxon>
        <taxon>Fungi</taxon>
        <taxon>Dikarya</taxon>
        <taxon>Ascomycota</taxon>
        <taxon>Pezizomycotina</taxon>
        <taxon>Dothideomycetes</taxon>
        <taxon>Pleosporomycetidae</taxon>
        <taxon>Pleosporales</taxon>
        <taxon>Lindgomycetaceae</taxon>
        <taxon>Clohesyomyces</taxon>
    </lineage>
</organism>
<feature type="domain" description="PKS/mFAS DH" evidence="9">
    <location>
        <begin position="911"/>
        <end position="1229"/>
    </location>
</feature>
<dbReference type="SMART" id="SM00826">
    <property type="entry name" value="PKS_DH"/>
    <property type="match status" value="1"/>
</dbReference>
<dbReference type="InterPro" id="IPR016035">
    <property type="entry name" value="Acyl_Trfase/lysoPLipase"/>
</dbReference>
<dbReference type="PROSITE" id="PS52019">
    <property type="entry name" value="PKS_MFAS_DH"/>
    <property type="match status" value="1"/>
</dbReference>
<dbReference type="GO" id="GO:0004312">
    <property type="term" value="F:fatty acid synthase activity"/>
    <property type="evidence" value="ECO:0007669"/>
    <property type="project" value="TreeGrafter"/>
</dbReference>
<dbReference type="SUPFAM" id="SSF47336">
    <property type="entry name" value="ACP-like"/>
    <property type="match status" value="1"/>
</dbReference>
<dbReference type="InterPro" id="IPR050091">
    <property type="entry name" value="PKS_NRPS_Biosynth_Enz"/>
</dbReference>
<dbReference type="GO" id="GO:0031177">
    <property type="term" value="F:phosphopantetheine binding"/>
    <property type="evidence" value="ECO:0007669"/>
    <property type="project" value="InterPro"/>
</dbReference>
<dbReference type="SMART" id="SM00825">
    <property type="entry name" value="PKS_KS"/>
    <property type="match status" value="1"/>
</dbReference>
<dbReference type="InterPro" id="IPR013968">
    <property type="entry name" value="PKS_KR"/>
</dbReference>
<dbReference type="InterPro" id="IPR013154">
    <property type="entry name" value="ADH-like_N"/>
</dbReference>
<dbReference type="PANTHER" id="PTHR43775">
    <property type="entry name" value="FATTY ACID SYNTHASE"/>
    <property type="match status" value="1"/>
</dbReference>
<dbReference type="PROSITE" id="PS00606">
    <property type="entry name" value="KS3_1"/>
    <property type="match status" value="1"/>
</dbReference>
<dbReference type="InterPro" id="IPR036736">
    <property type="entry name" value="ACP-like_sf"/>
</dbReference>
<dbReference type="SMART" id="SM00829">
    <property type="entry name" value="PKS_ER"/>
    <property type="match status" value="1"/>
</dbReference>
<gene>
    <name evidence="10" type="ORF">BCR34DRAFT_504888</name>
</gene>
<evidence type="ECO:0000259" key="7">
    <source>
        <dbReference type="PROSITE" id="PS50075"/>
    </source>
</evidence>
<dbReference type="InterPro" id="IPR049552">
    <property type="entry name" value="PKS_DH_N"/>
</dbReference>
<dbReference type="Pfam" id="PF00109">
    <property type="entry name" value="ketoacyl-synt"/>
    <property type="match status" value="1"/>
</dbReference>
<keyword evidence="2" id="KW-0597">Phosphoprotein</keyword>
<feature type="region of interest" description="Disordered" evidence="6">
    <location>
        <begin position="1255"/>
        <end position="1277"/>
    </location>
</feature>
<evidence type="ECO:0000256" key="4">
    <source>
        <dbReference type="ARBA" id="ARBA00023268"/>
    </source>
</evidence>
<protein>
    <submittedName>
        <fullName evidence="10">Polyketide synthase</fullName>
    </submittedName>
</protein>
<dbReference type="FunFam" id="3.40.366.10:FF:000002">
    <property type="entry name" value="Probable polyketide synthase 2"/>
    <property type="match status" value="1"/>
</dbReference>
<evidence type="ECO:0000256" key="5">
    <source>
        <dbReference type="PROSITE-ProRule" id="PRU01363"/>
    </source>
</evidence>
<dbReference type="Pfam" id="PF16197">
    <property type="entry name" value="KAsynt_C_assoc"/>
    <property type="match status" value="1"/>
</dbReference>
<dbReference type="Pfam" id="PF08659">
    <property type="entry name" value="KR"/>
    <property type="match status" value="1"/>
</dbReference>
<dbReference type="PROSITE" id="PS50075">
    <property type="entry name" value="CARRIER"/>
    <property type="match status" value="1"/>
</dbReference>
<dbReference type="InterPro" id="IPR001227">
    <property type="entry name" value="Ac_transferase_dom_sf"/>
</dbReference>
<dbReference type="Pfam" id="PF00550">
    <property type="entry name" value="PP-binding"/>
    <property type="match status" value="1"/>
</dbReference>
<dbReference type="OrthoDB" id="329835at2759"/>
<dbReference type="STRING" id="1231657.A0A1Y2A6Q0"/>
<dbReference type="SUPFAM" id="SSF53901">
    <property type="entry name" value="Thiolase-like"/>
    <property type="match status" value="1"/>
</dbReference>
<dbReference type="CDD" id="cd00833">
    <property type="entry name" value="PKS"/>
    <property type="match status" value="1"/>
</dbReference>
<evidence type="ECO:0000256" key="1">
    <source>
        <dbReference type="ARBA" id="ARBA00022450"/>
    </source>
</evidence>
<dbReference type="InterPro" id="IPR014030">
    <property type="entry name" value="Ketoacyl_synth_N"/>
</dbReference>
<comment type="caution">
    <text evidence="10">The sequence shown here is derived from an EMBL/GenBank/DDBJ whole genome shotgun (WGS) entry which is preliminary data.</text>
</comment>
<dbReference type="InterPro" id="IPR020806">
    <property type="entry name" value="PKS_PP-bd"/>
</dbReference>
<dbReference type="Gene3D" id="3.40.366.10">
    <property type="entry name" value="Malonyl-Coenzyme A Acyl Carrier Protein, domain 2"/>
    <property type="match status" value="1"/>
</dbReference>
<dbReference type="Pfam" id="PF21089">
    <property type="entry name" value="PKS_DH_N"/>
    <property type="match status" value="1"/>
</dbReference>
<dbReference type="GO" id="GO:0006633">
    <property type="term" value="P:fatty acid biosynthetic process"/>
    <property type="evidence" value="ECO:0007669"/>
    <property type="project" value="InterPro"/>
</dbReference>
<dbReference type="Proteomes" id="UP000193144">
    <property type="component" value="Unassembled WGS sequence"/>
</dbReference>
<dbReference type="InterPro" id="IPR049900">
    <property type="entry name" value="PKS_mFAS_DH"/>
</dbReference>
<dbReference type="InterPro" id="IPR056501">
    <property type="entry name" value="NAD-bd_HRPKS_sdrA"/>
</dbReference>
<dbReference type="SUPFAM" id="SSF51735">
    <property type="entry name" value="NAD(P)-binding Rossmann-fold domains"/>
    <property type="match status" value="2"/>
</dbReference>
<dbReference type="InterPro" id="IPR011032">
    <property type="entry name" value="GroES-like_sf"/>
</dbReference>
<dbReference type="Pfam" id="PF13602">
    <property type="entry name" value="ADH_zinc_N_2"/>
    <property type="match status" value="1"/>
</dbReference>
<evidence type="ECO:0000313" key="10">
    <source>
        <dbReference type="EMBL" id="ORY18179.1"/>
    </source>
</evidence>
<dbReference type="Gene3D" id="3.40.47.10">
    <property type="match status" value="1"/>
</dbReference>
<dbReference type="Pfam" id="PF14765">
    <property type="entry name" value="PS-DH"/>
    <property type="match status" value="1"/>
</dbReference>
<feature type="domain" description="Carrier" evidence="7">
    <location>
        <begin position="2095"/>
        <end position="2172"/>
    </location>
</feature>
<accession>A0A1Y2A6Q0</accession>
<dbReference type="GO" id="GO:0044550">
    <property type="term" value="P:secondary metabolite biosynthetic process"/>
    <property type="evidence" value="ECO:0007669"/>
    <property type="project" value="TreeGrafter"/>
</dbReference>
<evidence type="ECO:0000256" key="3">
    <source>
        <dbReference type="ARBA" id="ARBA00022679"/>
    </source>
</evidence>
<name>A0A1Y2A6Q0_9PLEO</name>
<dbReference type="Pfam" id="PF23114">
    <property type="entry name" value="NAD-bd_HRPKS_sdrA"/>
    <property type="match status" value="1"/>
</dbReference>
<dbReference type="GO" id="GO:0004315">
    <property type="term" value="F:3-oxoacyl-[acyl-carrier-protein] synthase activity"/>
    <property type="evidence" value="ECO:0007669"/>
    <property type="project" value="InterPro"/>
</dbReference>
<dbReference type="Gene3D" id="3.40.50.720">
    <property type="entry name" value="NAD(P)-binding Rossmann-like Domain"/>
    <property type="match status" value="2"/>
</dbReference>
<dbReference type="InterPro" id="IPR018201">
    <property type="entry name" value="Ketoacyl_synth_AS"/>
</dbReference>
<dbReference type="PROSITE" id="PS52004">
    <property type="entry name" value="KS3_2"/>
    <property type="match status" value="1"/>
</dbReference>
<dbReference type="SMART" id="SM00827">
    <property type="entry name" value="PKS_AT"/>
    <property type="match status" value="1"/>
</dbReference>
<keyword evidence="3" id="KW-0808">Transferase</keyword>
<dbReference type="InterPro" id="IPR049551">
    <property type="entry name" value="PKS_DH_C"/>
</dbReference>
<keyword evidence="1" id="KW-0596">Phosphopantetheine</keyword>
<keyword evidence="11" id="KW-1185">Reference proteome</keyword>
<keyword evidence="4" id="KW-0511">Multifunctional enzyme</keyword>
<dbReference type="CDD" id="cd05274">
    <property type="entry name" value="KR_FAS_SDR_x"/>
    <property type="match status" value="1"/>
</dbReference>
<dbReference type="SMART" id="SM00823">
    <property type="entry name" value="PKS_PP"/>
    <property type="match status" value="1"/>
</dbReference>
<dbReference type="SUPFAM" id="SSF55048">
    <property type="entry name" value="Probable ACP-binding domain of malonyl-CoA ACP transacylase"/>
    <property type="match status" value="1"/>
</dbReference>
<dbReference type="InterPro" id="IPR016039">
    <property type="entry name" value="Thiolase-like"/>
</dbReference>
<feature type="region of interest" description="C-terminal hotdog fold" evidence="5">
    <location>
        <begin position="1072"/>
        <end position="1229"/>
    </location>
</feature>
<dbReference type="SMART" id="SM00822">
    <property type="entry name" value="PKS_KR"/>
    <property type="match status" value="1"/>
</dbReference>
<dbReference type="Gene3D" id="3.10.129.110">
    <property type="entry name" value="Polyketide synthase dehydratase"/>
    <property type="match status" value="1"/>
</dbReference>
<dbReference type="InterPro" id="IPR036291">
    <property type="entry name" value="NAD(P)-bd_dom_sf"/>
</dbReference>
<evidence type="ECO:0000313" key="11">
    <source>
        <dbReference type="Proteomes" id="UP000193144"/>
    </source>
</evidence>
<dbReference type="InterPro" id="IPR020841">
    <property type="entry name" value="PKS_Beta-ketoAc_synthase_dom"/>
</dbReference>
<dbReference type="InterPro" id="IPR014031">
    <property type="entry name" value="Ketoacyl_synth_C"/>
</dbReference>
<reference evidence="10 11" key="1">
    <citation type="submission" date="2016-07" db="EMBL/GenBank/DDBJ databases">
        <title>Pervasive Adenine N6-methylation of Active Genes in Fungi.</title>
        <authorList>
            <consortium name="DOE Joint Genome Institute"/>
            <person name="Mondo S.J."/>
            <person name="Dannebaum R.O."/>
            <person name="Kuo R.C."/>
            <person name="Labutti K."/>
            <person name="Haridas S."/>
            <person name="Kuo A."/>
            <person name="Salamov A."/>
            <person name="Ahrendt S.R."/>
            <person name="Lipzen A."/>
            <person name="Sullivan W."/>
            <person name="Andreopoulos W.B."/>
            <person name="Clum A."/>
            <person name="Lindquist E."/>
            <person name="Daum C."/>
            <person name="Ramamoorthy G.K."/>
            <person name="Gryganskyi A."/>
            <person name="Culley D."/>
            <person name="Magnuson J.K."/>
            <person name="James T.Y."/>
            <person name="O'Malley M.A."/>
            <person name="Stajich J.E."/>
            <person name="Spatafora J.W."/>
            <person name="Visel A."/>
            <person name="Grigoriev I.V."/>
        </authorList>
    </citation>
    <scope>NUCLEOTIDE SEQUENCE [LARGE SCALE GENOMIC DNA]</scope>
    <source>
        <strain evidence="10 11">CBS 115471</strain>
    </source>
</reference>